<name>A0ABQ9IM95_9NEOP</name>
<keyword evidence="2" id="KW-1185">Reference proteome</keyword>
<proteinExistence type="predicted"/>
<evidence type="ECO:0000313" key="2">
    <source>
        <dbReference type="Proteomes" id="UP001159363"/>
    </source>
</evidence>
<comment type="caution">
    <text evidence="1">The sequence shown here is derived from an EMBL/GenBank/DDBJ whole genome shotgun (WGS) entry which is preliminary data.</text>
</comment>
<protein>
    <submittedName>
        <fullName evidence="1">Uncharacterized protein</fullName>
    </submittedName>
</protein>
<organism evidence="1 2">
    <name type="scientific">Dryococelus australis</name>
    <dbReference type="NCBI Taxonomy" id="614101"/>
    <lineage>
        <taxon>Eukaryota</taxon>
        <taxon>Metazoa</taxon>
        <taxon>Ecdysozoa</taxon>
        <taxon>Arthropoda</taxon>
        <taxon>Hexapoda</taxon>
        <taxon>Insecta</taxon>
        <taxon>Pterygota</taxon>
        <taxon>Neoptera</taxon>
        <taxon>Polyneoptera</taxon>
        <taxon>Phasmatodea</taxon>
        <taxon>Verophasmatodea</taxon>
        <taxon>Anareolatae</taxon>
        <taxon>Phasmatidae</taxon>
        <taxon>Eurycanthinae</taxon>
        <taxon>Dryococelus</taxon>
    </lineage>
</organism>
<sequence length="97" mass="10796">MEVICSNHEGEFDSMVIRLGGFHTLMSFLETIGELMCGSGIEKVVETVYAENTVPHMLTRKAYSRSLRGHFLIYSALTSIIIADILKCSPQIEDNAD</sequence>
<gene>
    <name evidence="1" type="ORF">PR048_003134</name>
</gene>
<dbReference type="PANTHER" id="PTHR46704">
    <property type="entry name" value="CXC DOMAIN-CONTAINING PROTEIN-RELATED"/>
    <property type="match status" value="1"/>
</dbReference>
<evidence type="ECO:0000313" key="1">
    <source>
        <dbReference type="EMBL" id="KAJ8897784.1"/>
    </source>
</evidence>
<dbReference type="PANTHER" id="PTHR46704:SF1">
    <property type="entry name" value="TELOMERE LENGTH REGULATION PROTEIN TEL2 HOMOLOG"/>
    <property type="match status" value="1"/>
</dbReference>
<accession>A0ABQ9IM95</accession>
<dbReference type="EMBL" id="JARBHB010000001">
    <property type="protein sequence ID" value="KAJ8897784.1"/>
    <property type="molecule type" value="Genomic_DNA"/>
</dbReference>
<reference evidence="1 2" key="1">
    <citation type="submission" date="2023-02" db="EMBL/GenBank/DDBJ databases">
        <title>LHISI_Scaffold_Assembly.</title>
        <authorList>
            <person name="Stuart O.P."/>
            <person name="Cleave R."/>
            <person name="Magrath M.J.L."/>
            <person name="Mikheyev A.S."/>
        </authorList>
    </citation>
    <scope>NUCLEOTIDE SEQUENCE [LARGE SCALE GENOMIC DNA]</scope>
    <source>
        <strain evidence="1">Daus_M_001</strain>
        <tissue evidence="1">Leg muscle</tissue>
    </source>
</reference>
<dbReference type="Proteomes" id="UP001159363">
    <property type="component" value="Chromosome 1"/>
</dbReference>